<feature type="transmembrane region" description="Helical" evidence="1">
    <location>
        <begin position="114"/>
        <end position="135"/>
    </location>
</feature>
<dbReference type="Proteomes" id="UP000095713">
    <property type="component" value="Unassembled WGS sequence"/>
</dbReference>
<feature type="transmembrane region" description="Helical" evidence="1">
    <location>
        <begin position="226"/>
        <end position="250"/>
    </location>
</feature>
<feature type="transmembrane region" description="Helical" evidence="1">
    <location>
        <begin position="604"/>
        <end position="624"/>
    </location>
</feature>
<evidence type="ECO:0000256" key="1">
    <source>
        <dbReference type="SAM" id="Phobius"/>
    </source>
</evidence>
<sequence>MKEKSNKYLIIALLIGLAFHGTSIFFTLETTYDALIHLFFADHYANSWFEPWSYKWYTGFTVMSYPPLSHQAIAAFSFIGGVKFGLFTVALISIVLFITGAYRFSLLISSNRTVAGYAAILAVLSSSFVETLHVFGQLPSIIGISILMHALPEIYLWLKTGKYRYLLTALSLISVTVTSHHVTPIFGMIFFIFPLIGMVLMDVSREQTDSAKAITFIVFLKSFFKLFRRIVTFGILSLVIIVGCILPYWINSKNNPITQVPIPHGSRDNFLEVTSSGLVFFLIPWGILLILLPYIFYRYYSKRYLFFGLSITILTVLGTGGTTPIPKLFLGDTAFNILTLDRFTLWASIMSLPLFGEFTYRFVEGDLKTLIQKHLGSIYHRLIGGLLAGLFLFMTIFTMSLGYFRPSQPQKIKMLPIINFLNQDDHDQWRYMTLGFGDQMAWLSAQTNGMSVDGNYHSARRLPELTTRPIERLENSKFKGVEGIGSLQQFLTTPEKYNFKYIFSNDKFYDPILYFCGWQRLRQLENGIQVWEKLNVPPISSILPKDDVARWQKILWGIMPFSTVIIAFILNIQLLWIRMLKTKRKVIPVYLKFKNDYTKFSKSLLKITHLWSVILAIIMFYGVYKFYIKNVSHHSPENAIIAYYDALDFKIFEKAYSLINPNINIPIAQYMLEISVTDGLLSSYAKLDAIETVTLSQTDSLATLQVNTKWITPLEKINKTEYKSLIKIKNKWFIQPDDIDLDLPPDQLYSDNLTRYFNQGRRRITTEQTHHEDVLKQPVLEILSAKLVKNNASYSIIGEVQNIDNVPADVVLKGTLYNDDNKELATYNAKYHVKHKLMPKEVSSFKINFEGIAWSKTKDSIPKTFNPDEFTPIEFEEQPTKFNLQVAGNVSGSDLYKGAALSTLNFSTDYITGKLFNSGLEEVTIPQLLITYYNKNKTMVWVDHLFLKEGIRQQRQQYFEYPIIKDNCIKIINNDMENCFVNGLPNEAISNKIVPNRIINHTNTLLQPIQHKYYSFIKVEINTYIGNPN</sequence>
<protein>
    <recommendedName>
        <fullName evidence="4">Integral membrane protein</fullName>
    </recommendedName>
</protein>
<keyword evidence="1" id="KW-1133">Transmembrane helix</keyword>
<dbReference type="AlphaFoldDB" id="A0A1E5T9U5"/>
<reference evidence="2 3" key="1">
    <citation type="submission" date="2016-05" db="EMBL/GenBank/DDBJ databases">
        <title>Draft Genome Sequence of Algibacter sp. Strain SK-16 Isolated from the Surface Water of Aburatsubo Inlet.</title>
        <authorList>
            <person name="Wong S.-K."/>
            <person name="Yoshizawa S."/>
            <person name="Nakajima Y."/>
            <person name="Ogura Y."/>
            <person name="Tetsuya H."/>
            <person name="Hamasaki K."/>
        </authorList>
    </citation>
    <scope>NUCLEOTIDE SEQUENCE [LARGE SCALE GENOMIC DNA]</scope>
    <source>
        <strain evidence="2 3">SK-16</strain>
    </source>
</reference>
<keyword evidence="3" id="KW-1185">Reference proteome</keyword>
<feature type="transmembrane region" description="Helical" evidence="1">
    <location>
        <begin position="165"/>
        <end position="182"/>
    </location>
</feature>
<feature type="transmembrane region" description="Helical" evidence="1">
    <location>
        <begin position="73"/>
        <end position="102"/>
    </location>
</feature>
<dbReference type="RefSeq" id="WP_069829675.1">
    <property type="nucleotide sequence ID" value="NZ_MDJD01000034.1"/>
</dbReference>
<dbReference type="STRING" id="1849968.A8C32_01505"/>
<feature type="transmembrane region" description="Helical" evidence="1">
    <location>
        <begin position="304"/>
        <end position="323"/>
    </location>
</feature>
<gene>
    <name evidence="2" type="ORF">A8C32_01505</name>
</gene>
<organism evidence="2 3">
    <name type="scientific">Flavivirga aquatica</name>
    <dbReference type="NCBI Taxonomy" id="1849968"/>
    <lineage>
        <taxon>Bacteria</taxon>
        <taxon>Pseudomonadati</taxon>
        <taxon>Bacteroidota</taxon>
        <taxon>Flavobacteriia</taxon>
        <taxon>Flavobacteriales</taxon>
        <taxon>Flavobacteriaceae</taxon>
        <taxon>Flavivirga</taxon>
    </lineage>
</organism>
<accession>A0A1E5T9U5</accession>
<name>A0A1E5T9U5_9FLAO</name>
<evidence type="ECO:0000313" key="3">
    <source>
        <dbReference type="Proteomes" id="UP000095713"/>
    </source>
</evidence>
<feature type="transmembrane region" description="Helical" evidence="1">
    <location>
        <begin position="383"/>
        <end position="404"/>
    </location>
</feature>
<feature type="transmembrane region" description="Helical" evidence="1">
    <location>
        <begin position="554"/>
        <end position="577"/>
    </location>
</feature>
<evidence type="ECO:0000313" key="2">
    <source>
        <dbReference type="EMBL" id="OEK08165.1"/>
    </source>
</evidence>
<keyword evidence="1" id="KW-0472">Membrane</keyword>
<feature type="transmembrane region" description="Helical" evidence="1">
    <location>
        <begin position="270"/>
        <end position="297"/>
    </location>
</feature>
<feature type="transmembrane region" description="Helical" evidence="1">
    <location>
        <begin position="7"/>
        <end position="28"/>
    </location>
</feature>
<evidence type="ECO:0008006" key="4">
    <source>
        <dbReference type="Google" id="ProtNLM"/>
    </source>
</evidence>
<proteinExistence type="predicted"/>
<feature type="transmembrane region" description="Helical" evidence="1">
    <location>
        <begin position="141"/>
        <end position="158"/>
    </location>
</feature>
<comment type="caution">
    <text evidence="2">The sequence shown here is derived from an EMBL/GenBank/DDBJ whole genome shotgun (WGS) entry which is preliminary data.</text>
</comment>
<keyword evidence="1" id="KW-0812">Transmembrane</keyword>
<dbReference type="OrthoDB" id="54576at2"/>
<dbReference type="EMBL" id="MDJD01000034">
    <property type="protein sequence ID" value="OEK08165.1"/>
    <property type="molecule type" value="Genomic_DNA"/>
</dbReference>